<reference evidence="1 2" key="1">
    <citation type="submission" date="2018-02" db="EMBL/GenBank/DDBJ databases">
        <title>The genomes of Aspergillus section Nigri reveals drivers in fungal speciation.</title>
        <authorList>
            <consortium name="DOE Joint Genome Institute"/>
            <person name="Vesth T.C."/>
            <person name="Nybo J."/>
            <person name="Theobald S."/>
            <person name="Brandl J."/>
            <person name="Frisvad J.C."/>
            <person name="Nielsen K.F."/>
            <person name="Lyhne E.K."/>
            <person name="Kogle M.E."/>
            <person name="Kuo A."/>
            <person name="Riley R."/>
            <person name="Clum A."/>
            <person name="Nolan M."/>
            <person name="Lipzen A."/>
            <person name="Salamov A."/>
            <person name="Henrissat B."/>
            <person name="Wiebenga A."/>
            <person name="De vries R.P."/>
            <person name="Grigoriev I.V."/>
            <person name="Mortensen U.H."/>
            <person name="Andersen M.R."/>
            <person name="Baker S.E."/>
        </authorList>
    </citation>
    <scope>NUCLEOTIDE SEQUENCE [LARGE SCALE GENOMIC DNA]</scope>
    <source>
        <strain evidence="1 2">CBS 115571</strain>
    </source>
</reference>
<dbReference type="EMBL" id="KZ825192">
    <property type="protein sequence ID" value="PYI15173.1"/>
    <property type="molecule type" value="Genomic_DNA"/>
</dbReference>
<dbReference type="AlphaFoldDB" id="A0A2V5H2U0"/>
<proteinExistence type="predicted"/>
<evidence type="ECO:0000313" key="1">
    <source>
        <dbReference type="EMBL" id="PYI15173.1"/>
    </source>
</evidence>
<evidence type="ECO:0000313" key="2">
    <source>
        <dbReference type="Proteomes" id="UP000249829"/>
    </source>
</evidence>
<protein>
    <submittedName>
        <fullName evidence="1">Uncharacterized protein</fullName>
    </submittedName>
</protein>
<gene>
    <name evidence="1" type="ORF">BO99DRAFT_262394</name>
</gene>
<keyword evidence="2" id="KW-1185">Reference proteome</keyword>
<name>A0A2V5H2U0_ASPV1</name>
<organism evidence="1 2">
    <name type="scientific">Aspergillus violaceofuscus (strain CBS 115571)</name>
    <dbReference type="NCBI Taxonomy" id="1450538"/>
    <lineage>
        <taxon>Eukaryota</taxon>
        <taxon>Fungi</taxon>
        <taxon>Dikarya</taxon>
        <taxon>Ascomycota</taxon>
        <taxon>Pezizomycotina</taxon>
        <taxon>Eurotiomycetes</taxon>
        <taxon>Eurotiomycetidae</taxon>
        <taxon>Eurotiales</taxon>
        <taxon>Aspergillaceae</taxon>
        <taxon>Aspergillus</taxon>
    </lineage>
</organism>
<accession>A0A2V5H2U0</accession>
<dbReference type="Proteomes" id="UP000249829">
    <property type="component" value="Unassembled WGS sequence"/>
</dbReference>
<sequence>MIAGSTTFTQCLDLQPRGHHETHPCTRLCNRGGSATCNLWSYQAISTVVYNAPCATHGLKVLHSMVLDSSGLCHSAMREASPVPIRPLSPWRNGFTTHTAICGALDGNELRDAR</sequence>